<protein>
    <submittedName>
        <fullName evidence="1">Uncharacterized protein</fullName>
    </submittedName>
</protein>
<dbReference type="AlphaFoldDB" id="A0A8H2X5Y2"/>
<evidence type="ECO:0000313" key="1">
    <source>
        <dbReference type="EMBL" id="CAE6418264.1"/>
    </source>
</evidence>
<organism evidence="1 2">
    <name type="scientific">Rhizoctonia solani</name>
    <dbReference type="NCBI Taxonomy" id="456999"/>
    <lineage>
        <taxon>Eukaryota</taxon>
        <taxon>Fungi</taxon>
        <taxon>Dikarya</taxon>
        <taxon>Basidiomycota</taxon>
        <taxon>Agaricomycotina</taxon>
        <taxon>Agaricomycetes</taxon>
        <taxon>Cantharellales</taxon>
        <taxon>Ceratobasidiaceae</taxon>
        <taxon>Rhizoctonia</taxon>
    </lineage>
</organism>
<name>A0A8H2X5Y2_9AGAM</name>
<reference evidence="1" key="1">
    <citation type="submission" date="2021-01" db="EMBL/GenBank/DDBJ databases">
        <authorList>
            <person name="Kaushik A."/>
        </authorList>
    </citation>
    <scope>NUCLEOTIDE SEQUENCE</scope>
    <source>
        <strain evidence="1">AG6-10EEA</strain>
    </source>
</reference>
<dbReference type="EMBL" id="CAJMXA010000140">
    <property type="protein sequence ID" value="CAE6418264.1"/>
    <property type="molecule type" value="Genomic_DNA"/>
</dbReference>
<evidence type="ECO:0000313" key="2">
    <source>
        <dbReference type="Proteomes" id="UP000663853"/>
    </source>
</evidence>
<dbReference type="Proteomes" id="UP000663853">
    <property type="component" value="Unassembled WGS sequence"/>
</dbReference>
<gene>
    <name evidence="1" type="ORF">RDB_LOCUS9088</name>
</gene>
<comment type="caution">
    <text evidence="1">The sequence shown here is derived from an EMBL/GenBank/DDBJ whole genome shotgun (WGS) entry which is preliminary data.</text>
</comment>
<accession>A0A8H2X5Y2</accession>
<proteinExistence type="predicted"/>
<sequence length="174" mass="19314">MPATRKRTRHIKQVATALKAPKTNDSNAKVQAKHVEGLIRILNTAIQQLDGSAIPDADLHREVAVELHQLQTHLSKTHTELQALWTPSYTIKLASQAEIQERILQLKEALSQTITDLTLRLLVVVLTSGAQAQLSIVQRINSAAHEHDGLVRDHNALYVVPRGVNASRRNVCRV</sequence>